<sequence>MPPYLQEHDDATSTATASDHHRGGGGATAPQPPPPKQNQNLLSLLLKPLIMAIITTLFFLFLGFAALILLHLCLAGGLLHRRRATHHQLPLPAAPNPAISPRDLRNLPRFKHPRNDTPSWGDQNPICAVCLEDFRRGQWCRELAACGHVFHRSCVDAWLVKVAACPVCRTRVHAKPDCSRSCTDNRGTVYESMAFEHYCILKFSAGAPTSQQNVDILWQLNLNTPPNLARFRLRKLQDPIQVIDRTKGQAFRVLANPNVSSGKGDSIKEVIMVDPLEAKRLAAKQMQQIQAKENFNRKRQIEAINGAWAMIGLTAGLVIEGQTGKSMLGQLVGYWDAVVGFFFR</sequence>
<dbReference type="SUPFAM" id="SSF103511">
    <property type="entry name" value="Chlorophyll a-b binding protein"/>
    <property type="match status" value="1"/>
</dbReference>
<organism evidence="5 6">
    <name type="scientific">Punica granatum</name>
    <name type="common">Pomegranate</name>
    <dbReference type="NCBI Taxonomy" id="22663"/>
    <lineage>
        <taxon>Eukaryota</taxon>
        <taxon>Viridiplantae</taxon>
        <taxon>Streptophyta</taxon>
        <taxon>Embryophyta</taxon>
        <taxon>Tracheophyta</taxon>
        <taxon>Spermatophyta</taxon>
        <taxon>Magnoliopsida</taxon>
        <taxon>eudicotyledons</taxon>
        <taxon>Gunneridae</taxon>
        <taxon>Pentapetalae</taxon>
        <taxon>rosids</taxon>
        <taxon>malvids</taxon>
        <taxon>Myrtales</taxon>
        <taxon>Lythraceae</taxon>
        <taxon>Punica</taxon>
    </lineage>
</organism>
<evidence type="ECO:0000313" key="6">
    <source>
        <dbReference type="Proteomes" id="UP000197138"/>
    </source>
</evidence>
<dbReference type="PANTHER" id="PTHR37752:SF1">
    <property type="entry name" value="OS02G0610700 PROTEIN"/>
    <property type="match status" value="1"/>
</dbReference>
<keyword evidence="1" id="KW-0862">Zinc</keyword>
<dbReference type="Proteomes" id="UP000197138">
    <property type="component" value="Unassembled WGS sequence"/>
</dbReference>
<dbReference type="AlphaFoldDB" id="A0A218W177"/>
<dbReference type="CDD" id="cd16454">
    <property type="entry name" value="RING-H2_PA-TM-RING"/>
    <property type="match status" value="1"/>
</dbReference>
<evidence type="ECO:0000256" key="2">
    <source>
        <dbReference type="SAM" id="MobiDB-lite"/>
    </source>
</evidence>
<feature type="region of interest" description="Disordered" evidence="2">
    <location>
        <begin position="1"/>
        <end position="36"/>
    </location>
</feature>
<evidence type="ECO:0000256" key="3">
    <source>
        <dbReference type="SAM" id="Phobius"/>
    </source>
</evidence>
<dbReference type="Pfam" id="PF13639">
    <property type="entry name" value="zf-RING_2"/>
    <property type="match status" value="1"/>
</dbReference>
<dbReference type="SUPFAM" id="SSF57850">
    <property type="entry name" value="RING/U-box"/>
    <property type="match status" value="1"/>
</dbReference>
<feature type="domain" description="RING-type" evidence="4">
    <location>
        <begin position="127"/>
        <end position="169"/>
    </location>
</feature>
<dbReference type="PROSITE" id="PS50089">
    <property type="entry name" value="ZF_RING_2"/>
    <property type="match status" value="1"/>
</dbReference>
<dbReference type="PANTHER" id="PTHR37752">
    <property type="entry name" value="OS02G0610700 PROTEIN"/>
    <property type="match status" value="1"/>
</dbReference>
<dbReference type="SMART" id="SM00184">
    <property type="entry name" value="RING"/>
    <property type="match status" value="1"/>
</dbReference>
<comment type="caution">
    <text evidence="5">The sequence shown here is derived from an EMBL/GenBank/DDBJ whole genome shotgun (WGS) entry which is preliminary data.</text>
</comment>
<dbReference type="Gene3D" id="3.30.40.10">
    <property type="entry name" value="Zinc/RING finger domain, C3HC4 (zinc finger)"/>
    <property type="match status" value="1"/>
</dbReference>
<evidence type="ECO:0000256" key="1">
    <source>
        <dbReference type="PROSITE-ProRule" id="PRU00175"/>
    </source>
</evidence>
<accession>A0A218W177</accession>
<dbReference type="InterPro" id="IPR001841">
    <property type="entry name" value="Znf_RING"/>
</dbReference>
<feature type="transmembrane region" description="Helical" evidence="3">
    <location>
        <begin position="49"/>
        <end position="79"/>
    </location>
</feature>
<reference evidence="6" key="1">
    <citation type="journal article" date="2017" name="Plant J.">
        <title>The pomegranate (Punica granatum L.) genome and the genomics of punicalagin biosynthesis.</title>
        <authorList>
            <person name="Qin G."/>
            <person name="Xu C."/>
            <person name="Ming R."/>
            <person name="Tang H."/>
            <person name="Guyot R."/>
            <person name="Kramer E.M."/>
            <person name="Hu Y."/>
            <person name="Yi X."/>
            <person name="Qi Y."/>
            <person name="Xu X."/>
            <person name="Gao Z."/>
            <person name="Pan H."/>
            <person name="Jian J."/>
            <person name="Tian Y."/>
            <person name="Yue Z."/>
            <person name="Xu Y."/>
        </authorList>
    </citation>
    <scope>NUCLEOTIDE SEQUENCE [LARGE SCALE GENOMIC DNA]</scope>
    <source>
        <strain evidence="6">cv. Dabenzi</strain>
    </source>
</reference>
<feature type="compositionally biased region" description="Basic and acidic residues" evidence="2">
    <location>
        <begin position="1"/>
        <end position="11"/>
    </location>
</feature>
<keyword evidence="1" id="KW-0479">Metal-binding</keyword>
<keyword evidence="3" id="KW-1133">Transmembrane helix</keyword>
<dbReference type="GO" id="GO:0009535">
    <property type="term" value="C:chloroplast thylakoid membrane"/>
    <property type="evidence" value="ECO:0007669"/>
    <property type="project" value="TreeGrafter"/>
</dbReference>
<keyword evidence="3" id="KW-0812">Transmembrane</keyword>
<dbReference type="EMBL" id="MTKT01005556">
    <property type="protein sequence ID" value="OWM65882.1"/>
    <property type="molecule type" value="Genomic_DNA"/>
</dbReference>
<feature type="region of interest" description="Disordered" evidence="2">
    <location>
        <begin position="90"/>
        <end position="115"/>
    </location>
</feature>
<dbReference type="InterPro" id="IPR053091">
    <property type="entry name" value="PSII_Assembly/Photoprotect-Rel"/>
</dbReference>
<evidence type="ECO:0000259" key="4">
    <source>
        <dbReference type="PROSITE" id="PS50089"/>
    </source>
</evidence>
<keyword evidence="3" id="KW-0472">Membrane</keyword>
<name>A0A218W177_PUNGR</name>
<keyword evidence="1" id="KW-0863">Zinc-finger</keyword>
<evidence type="ECO:0000313" key="5">
    <source>
        <dbReference type="EMBL" id="OWM65882.1"/>
    </source>
</evidence>
<proteinExistence type="predicted"/>
<protein>
    <recommendedName>
        <fullName evidence="4">RING-type domain-containing protein</fullName>
    </recommendedName>
</protein>
<dbReference type="GO" id="GO:0008270">
    <property type="term" value="F:zinc ion binding"/>
    <property type="evidence" value="ECO:0007669"/>
    <property type="project" value="UniProtKB-KW"/>
</dbReference>
<dbReference type="InterPro" id="IPR013083">
    <property type="entry name" value="Znf_RING/FYVE/PHD"/>
</dbReference>
<gene>
    <name evidence="5" type="ORF">CDL15_Pgr015307</name>
</gene>